<keyword evidence="1" id="KW-0560">Oxidoreductase</keyword>
<dbReference type="Gene3D" id="3.50.50.60">
    <property type="entry name" value="FAD/NAD(P)-binding domain"/>
    <property type="match status" value="1"/>
</dbReference>
<organism evidence="3 4">
    <name type="scientific">Pantoea ananas</name>
    <name type="common">Erwinia uredovora</name>
    <dbReference type="NCBI Taxonomy" id="553"/>
    <lineage>
        <taxon>Bacteria</taxon>
        <taxon>Pseudomonadati</taxon>
        <taxon>Pseudomonadota</taxon>
        <taxon>Gammaproteobacteria</taxon>
        <taxon>Enterobacterales</taxon>
        <taxon>Erwiniaceae</taxon>
        <taxon>Pantoea</taxon>
    </lineage>
</organism>
<dbReference type="InterPro" id="IPR036188">
    <property type="entry name" value="FAD/NAD-bd_sf"/>
</dbReference>
<dbReference type="EMBL" id="CP059085">
    <property type="protein sequence ID" value="QTC48371.1"/>
    <property type="molecule type" value="Genomic_DNA"/>
</dbReference>
<reference evidence="3" key="1">
    <citation type="submission" date="2020-07" db="EMBL/GenBank/DDBJ databases">
        <title>Genome Sequences for Panteoa spp. that cause Center Rot in Onions.</title>
        <authorList>
            <person name="Asselin J.A."/>
            <person name="Helmann T."/>
            <person name="Beer S."/>
            <person name="Stodghill P."/>
        </authorList>
    </citation>
    <scope>NUCLEOTIDE SEQUENCE</scope>
    <source>
        <strain evidence="3">OC5a</strain>
        <plasmid evidence="3">pOC5aB</plasmid>
    </source>
</reference>
<gene>
    <name evidence="3" type="ORF">H0Z12_22505</name>
</gene>
<dbReference type="SUPFAM" id="SSF51971">
    <property type="entry name" value="Nucleotide-binding domain"/>
    <property type="match status" value="1"/>
</dbReference>
<accession>A0A8A4KKB9</accession>
<evidence type="ECO:0000256" key="1">
    <source>
        <dbReference type="ARBA" id="ARBA00023002"/>
    </source>
</evidence>
<geneLocation type="plasmid" evidence="3 4">
    <name>pOC5aB</name>
</geneLocation>
<evidence type="ECO:0000313" key="3">
    <source>
        <dbReference type="EMBL" id="QTC48371.1"/>
    </source>
</evidence>
<evidence type="ECO:0000259" key="2">
    <source>
        <dbReference type="Pfam" id="PF01266"/>
    </source>
</evidence>
<dbReference type="Gene3D" id="3.30.9.10">
    <property type="entry name" value="D-Amino Acid Oxidase, subunit A, domain 2"/>
    <property type="match status" value="1"/>
</dbReference>
<dbReference type="Proteomes" id="UP000663901">
    <property type="component" value="Plasmid pOC5aB"/>
</dbReference>
<dbReference type="AlphaFoldDB" id="A0A8A4KKB9"/>
<protein>
    <submittedName>
        <fullName evidence="3">FAD-binding oxidoreductase</fullName>
    </submittedName>
</protein>
<feature type="domain" description="FAD dependent oxidoreductase" evidence="2">
    <location>
        <begin position="4"/>
        <end position="284"/>
    </location>
</feature>
<sequence>MRRDIAVVGAGITGIMTALACARKGAGVDLYDAKHIPNRENLSWASGRLWKHIHEHNSCLEPLAWASLAYWEALILRSRGELGCRTESLRLLPPEDCLQLERHYRALGTGCHIQTPQSCEHSGVFRFAAGKQLFTGHDAVLLDARKICLLLLDELAECRNVTLHSLTPAEMNASGNGVLCLGGSDSRTYATIVSTTSQPQQERQPATRERAQIRYQVHFDVHVNDSRRGLLKPVLHFGDDRRTWCVPSPDRSILKLSASAFSFPDAPRADVVEACRTYLLQKLNIRYTRVEPHVSAYYEIPSEKRPSSPYWYTDPQTGVVTVDSCDASIFKIAPALSDQISQHVINGVTL</sequence>
<dbReference type="RefSeq" id="WP_207806708.1">
    <property type="nucleotide sequence ID" value="NZ_CP059085.1"/>
</dbReference>
<evidence type="ECO:0000313" key="4">
    <source>
        <dbReference type="Proteomes" id="UP000663901"/>
    </source>
</evidence>
<dbReference type="PROSITE" id="PS51257">
    <property type="entry name" value="PROKAR_LIPOPROTEIN"/>
    <property type="match status" value="1"/>
</dbReference>
<keyword evidence="3" id="KW-0614">Plasmid</keyword>
<dbReference type="InterPro" id="IPR006076">
    <property type="entry name" value="FAD-dep_OxRdtase"/>
</dbReference>
<dbReference type="GO" id="GO:0016491">
    <property type="term" value="F:oxidoreductase activity"/>
    <property type="evidence" value="ECO:0007669"/>
    <property type="project" value="UniProtKB-KW"/>
</dbReference>
<name>A0A8A4KKB9_PANAN</name>
<dbReference type="Pfam" id="PF01266">
    <property type="entry name" value="DAO"/>
    <property type="match status" value="1"/>
</dbReference>
<proteinExistence type="predicted"/>